<gene>
    <name evidence="3" type="ORF">B456_009G185500</name>
</gene>
<accession>A0A0D2TS34</accession>
<dbReference type="Proteomes" id="UP000032304">
    <property type="component" value="Chromosome 9"/>
</dbReference>
<dbReference type="EMBL" id="CM001748">
    <property type="protein sequence ID" value="KJB57901.1"/>
    <property type="molecule type" value="Genomic_DNA"/>
</dbReference>
<name>A0A0D2TS34_GOSRA</name>
<organism evidence="3 4">
    <name type="scientific">Gossypium raimondii</name>
    <name type="common">Peruvian cotton</name>
    <name type="synonym">Gossypium klotzschianum subsp. raimondii</name>
    <dbReference type="NCBI Taxonomy" id="29730"/>
    <lineage>
        <taxon>Eukaryota</taxon>
        <taxon>Viridiplantae</taxon>
        <taxon>Streptophyta</taxon>
        <taxon>Embryophyta</taxon>
        <taxon>Tracheophyta</taxon>
        <taxon>Spermatophyta</taxon>
        <taxon>Magnoliopsida</taxon>
        <taxon>eudicotyledons</taxon>
        <taxon>Gunneridae</taxon>
        <taxon>Pentapetalae</taxon>
        <taxon>rosids</taxon>
        <taxon>malvids</taxon>
        <taxon>Malvales</taxon>
        <taxon>Malvaceae</taxon>
        <taxon>Malvoideae</taxon>
        <taxon>Gossypium</taxon>
    </lineage>
</organism>
<dbReference type="InterPro" id="IPR022742">
    <property type="entry name" value="Hydrolase_4"/>
</dbReference>
<dbReference type="PANTHER" id="PTHR43358:SF1">
    <property type="entry name" value="ALPHA_BETA-HYDROLASES SUPERFAMILY PROTEIN"/>
    <property type="match status" value="1"/>
</dbReference>
<dbReference type="Gramene" id="KJB57901">
    <property type="protein sequence ID" value="KJB57901"/>
    <property type="gene ID" value="B456_009G185500"/>
</dbReference>
<dbReference type="Pfam" id="PF12146">
    <property type="entry name" value="Hydrolase_4"/>
    <property type="match status" value="1"/>
</dbReference>
<dbReference type="AlphaFoldDB" id="A0A0D2TS34"/>
<dbReference type="InterPro" id="IPR052920">
    <property type="entry name" value="DNA-binding_regulatory"/>
</dbReference>
<evidence type="ECO:0000313" key="4">
    <source>
        <dbReference type="Proteomes" id="UP000032304"/>
    </source>
</evidence>
<dbReference type="PANTHER" id="PTHR43358">
    <property type="entry name" value="ALPHA/BETA-HYDROLASE"/>
    <property type="match status" value="1"/>
</dbReference>
<evidence type="ECO:0000256" key="1">
    <source>
        <dbReference type="SAM" id="MobiDB-lite"/>
    </source>
</evidence>
<proteinExistence type="predicted"/>
<protein>
    <recommendedName>
        <fullName evidence="2">Serine aminopeptidase S33 domain-containing protein</fullName>
    </recommendedName>
</protein>
<dbReference type="InterPro" id="IPR029058">
    <property type="entry name" value="AB_hydrolase_fold"/>
</dbReference>
<feature type="compositionally biased region" description="Polar residues" evidence="1">
    <location>
        <begin position="328"/>
        <end position="351"/>
    </location>
</feature>
<dbReference type="Gene3D" id="3.40.50.1820">
    <property type="entry name" value="alpha/beta hydrolase"/>
    <property type="match status" value="1"/>
</dbReference>
<dbReference type="SUPFAM" id="SSF53474">
    <property type="entry name" value="alpha/beta-Hydrolases"/>
    <property type="match status" value="1"/>
</dbReference>
<evidence type="ECO:0000259" key="2">
    <source>
        <dbReference type="Pfam" id="PF12146"/>
    </source>
</evidence>
<sequence length="450" mass="50814">MIDQFINFVIRPPRADYNPEQYLWEKEFTLAGRQFKRQDLELTNARGHKLRCSHYLPSPFPEETPLPCVIYCHGNSGCRADANEAAVILLPSNITVFTLDFSGSGLSDGDYVSLGWHERDDLKIVVSYLRSERQISRIGLWGRSMGAVTSLLYGAEDPSIAGMVLDSAFSNLFDLMMELVDVYKIRLPKFTVKMAVQYMRRVIQKKAKFDIMDLNCLKVAPKTFIPALFGHASEDKFIQPHHSDLIFKSYAGDKNVIKFDGDHNSSRPQFYYDSVSIFFFNVLRPPQISSACSSKLEKYYDLGDLKVGAGMDEDPMLTRNIRPDSDEQSNSQDKPNGQSDECCSYTSSNRESWGRCSSLGGSDEESSADCTAANNGNQVTLDVLATPLKSTQQKSSGPPKEEKKKQKKQKKRDSTTPKPKHEKLEKLEALSKRLRLCILKRVSHRRQGST</sequence>
<keyword evidence="4" id="KW-1185">Reference proteome</keyword>
<feature type="domain" description="Serine aminopeptidase S33" evidence="2">
    <location>
        <begin position="67"/>
        <end position="175"/>
    </location>
</feature>
<feature type="region of interest" description="Disordered" evidence="1">
    <location>
        <begin position="388"/>
        <end position="427"/>
    </location>
</feature>
<reference evidence="3 4" key="1">
    <citation type="journal article" date="2012" name="Nature">
        <title>Repeated polyploidization of Gossypium genomes and the evolution of spinnable cotton fibres.</title>
        <authorList>
            <person name="Paterson A.H."/>
            <person name="Wendel J.F."/>
            <person name="Gundlach H."/>
            <person name="Guo H."/>
            <person name="Jenkins J."/>
            <person name="Jin D."/>
            <person name="Llewellyn D."/>
            <person name="Showmaker K.C."/>
            <person name="Shu S."/>
            <person name="Udall J."/>
            <person name="Yoo M.J."/>
            <person name="Byers R."/>
            <person name="Chen W."/>
            <person name="Doron-Faigenboim A."/>
            <person name="Duke M.V."/>
            <person name="Gong L."/>
            <person name="Grimwood J."/>
            <person name="Grover C."/>
            <person name="Grupp K."/>
            <person name="Hu G."/>
            <person name="Lee T.H."/>
            <person name="Li J."/>
            <person name="Lin L."/>
            <person name="Liu T."/>
            <person name="Marler B.S."/>
            <person name="Page J.T."/>
            <person name="Roberts A.W."/>
            <person name="Romanel E."/>
            <person name="Sanders W.S."/>
            <person name="Szadkowski E."/>
            <person name="Tan X."/>
            <person name="Tang H."/>
            <person name="Xu C."/>
            <person name="Wang J."/>
            <person name="Wang Z."/>
            <person name="Zhang D."/>
            <person name="Zhang L."/>
            <person name="Ashrafi H."/>
            <person name="Bedon F."/>
            <person name="Bowers J.E."/>
            <person name="Brubaker C.L."/>
            <person name="Chee P.W."/>
            <person name="Das S."/>
            <person name="Gingle A.R."/>
            <person name="Haigler C.H."/>
            <person name="Harker D."/>
            <person name="Hoffmann L.V."/>
            <person name="Hovav R."/>
            <person name="Jones D.C."/>
            <person name="Lemke C."/>
            <person name="Mansoor S."/>
            <person name="ur Rahman M."/>
            <person name="Rainville L.N."/>
            <person name="Rambani A."/>
            <person name="Reddy U.K."/>
            <person name="Rong J.K."/>
            <person name="Saranga Y."/>
            <person name="Scheffler B.E."/>
            <person name="Scheffler J.A."/>
            <person name="Stelly D.M."/>
            <person name="Triplett B.A."/>
            <person name="Van Deynze A."/>
            <person name="Vaslin M.F."/>
            <person name="Waghmare V.N."/>
            <person name="Walford S.A."/>
            <person name="Wright R.J."/>
            <person name="Zaki E.A."/>
            <person name="Zhang T."/>
            <person name="Dennis E.S."/>
            <person name="Mayer K.F."/>
            <person name="Peterson D.G."/>
            <person name="Rokhsar D.S."/>
            <person name="Wang X."/>
            <person name="Schmutz J."/>
        </authorList>
    </citation>
    <scope>NUCLEOTIDE SEQUENCE [LARGE SCALE GENOMIC DNA]</scope>
</reference>
<feature type="region of interest" description="Disordered" evidence="1">
    <location>
        <begin position="311"/>
        <end position="358"/>
    </location>
</feature>
<evidence type="ECO:0000313" key="3">
    <source>
        <dbReference type="EMBL" id="KJB57901.1"/>
    </source>
</evidence>